<proteinExistence type="predicted"/>
<feature type="region of interest" description="Disordered" evidence="5">
    <location>
        <begin position="87"/>
        <end position="106"/>
    </location>
</feature>
<feature type="compositionally biased region" description="Basic and acidic residues" evidence="5">
    <location>
        <begin position="521"/>
        <end position="530"/>
    </location>
</feature>
<dbReference type="EMBL" id="CAXAMN010011736">
    <property type="protein sequence ID" value="CAK9036103.1"/>
    <property type="molecule type" value="Genomic_DNA"/>
</dbReference>
<evidence type="ECO:0000256" key="3">
    <source>
        <dbReference type="ARBA" id="ARBA00022806"/>
    </source>
</evidence>
<dbReference type="PROSITE" id="PS51192">
    <property type="entry name" value="HELICASE_ATP_BIND_1"/>
    <property type="match status" value="1"/>
</dbReference>
<feature type="compositionally biased region" description="Acidic residues" evidence="5">
    <location>
        <begin position="501"/>
        <end position="520"/>
    </location>
</feature>
<evidence type="ECO:0000313" key="9">
    <source>
        <dbReference type="Proteomes" id="UP001642484"/>
    </source>
</evidence>
<dbReference type="InterPro" id="IPR007502">
    <property type="entry name" value="Helicase-assoc_dom"/>
</dbReference>
<keyword evidence="2" id="KW-0378">Hydrolase</keyword>
<evidence type="ECO:0000313" key="8">
    <source>
        <dbReference type="EMBL" id="CAK9036103.1"/>
    </source>
</evidence>
<feature type="region of interest" description="Disordered" evidence="5">
    <location>
        <begin position="114"/>
        <end position="150"/>
    </location>
</feature>
<dbReference type="Pfam" id="PF21010">
    <property type="entry name" value="HA2_C"/>
    <property type="match status" value="1"/>
</dbReference>
<evidence type="ECO:0000256" key="5">
    <source>
        <dbReference type="SAM" id="MobiDB-lite"/>
    </source>
</evidence>
<dbReference type="SMART" id="SM00847">
    <property type="entry name" value="HA2"/>
    <property type="match status" value="1"/>
</dbReference>
<dbReference type="SMART" id="SM00490">
    <property type="entry name" value="HELICc"/>
    <property type="match status" value="1"/>
</dbReference>
<evidence type="ECO:0000256" key="4">
    <source>
        <dbReference type="ARBA" id="ARBA00022840"/>
    </source>
</evidence>
<protein>
    <recommendedName>
        <fullName evidence="10">ATP-dependent RNA helicase DHX37</fullName>
    </recommendedName>
</protein>
<dbReference type="Pfam" id="PF00271">
    <property type="entry name" value="Helicase_C"/>
    <property type="match status" value="1"/>
</dbReference>
<dbReference type="PANTHER" id="PTHR18934:SF99">
    <property type="entry name" value="ATP-DEPENDENT RNA HELICASE DHX37-RELATED"/>
    <property type="match status" value="1"/>
</dbReference>
<organism evidence="8 9">
    <name type="scientific">Durusdinium trenchii</name>
    <dbReference type="NCBI Taxonomy" id="1381693"/>
    <lineage>
        <taxon>Eukaryota</taxon>
        <taxon>Sar</taxon>
        <taxon>Alveolata</taxon>
        <taxon>Dinophyceae</taxon>
        <taxon>Suessiales</taxon>
        <taxon>Symbiodiniaceae</taxon>
        <taxon>Durusdinium</taxon>
    </lineage>
</organism>
<feature type="compositionally biased region" description="Basic and acidic residues" evidence="5">
    <location>
        <begin position="33"/>
        <end position="43"/>
    </location>
</feature>
<dbReference type="PROSITE" id="PS51194">
    <property type="entry name" value="HELICASE_CTER"/>
    <property type="match status" value="1"/>
</dbReference>
<dbReference type="CDD" id="cd18791">
    <property type="entry name" value="SF2_C_RHA"/>
    <property type="match status" value="1"/>
</dbReference>
<dbReference type="Pfam" id="PF07717">
    <property type="entry name" value="OB_NTP_bind"/>
    <property type="match status" value="1"/>
</dbReference>
<evidence type="ECO:0000259" key="7">
    <source>
        <dbReference type="PROSITE" id="PS51194"/>
    </source>
</evidence>
<reference evidence="8 9" key="1">
    <citation type="submission" date="2024-02" db="EMBL/GenBank/DDBJ databases">
        <authorList>
            <person name="Chen Y."/>
            <person name="Shah S."/>
            <person name="Dougan E. K."/>
            <person name="Thang M."/>
            <person name="Chan C."/>
        </authorList>
    </citation>
    <scope>NUCLEOTIDE SEQUENCE [LARGE SCALE GENOMIC DNA]</scope>
</reference>
<keyword evidence="4" id="KW-0067">ATP-binding</keyword>
<dbReference type="InterPro" id="IPR014001">
    <property type="entry name" value="Helicase_ATP-bd"/>
</dbReference>
<dbReference type="Gene3D" id="3.40.50.300">
    <property type="entry name" value="P-loop containing nucleotide triphosphate hydrolases"/>
    <property type="match status" value="3"/>
</dbReference>
<keyword evidence="9" id="KW-1185">Reference proteome</keyword>
<keyword evidence="1" id="KW-0547">Nucleotide-binding</keyword>
<evidence type="ECO:0000256" key="2">
    <source>
        <dbReference type="ARBA" id="ARBA00022801"/>
    </source>
</evidence>
<evidence type="ECO:0000259" key="6">
    <source>
        <dbReference type="PROSITE" id="PS51192"/>
    </source>
</evidence>
<dbReference type="InterPro" id="IPR027417">
    <property type="entry name" value="P-loop_NTPase"/>
</dbReference>
<dbReference type="Gene3D" id="1.20.120.1080">
    <property type="match status" value="1"/>
</dbReference>
<keyword evidence="3" id="KW-0347">Helicase</keyword>
<evidence type="ECO:0000256" key="1">
    <source>
        <dbReference type="ARBA" id="ARBA00022741"/>
    </source>
</evidence>
<feature type="domain" description="Helicase ATP-binding" evidence="6">
    <location>
        <begin position="220"/>
        <end position="411"/>
    </location>
</feature>
<comment type="caution">
    <text evidence="8">The sequence shown here is derived from an EMBL/GenBank/DDBJ whole genome shotgun (WGS) entry which is preliminary data.</text>
</comment>
<dbReference type="Pfam" id="PF23362">
    <property type="entry name" value="DHX37_C"/>
    <property type="match status" value="1"/>
</dbReference>
<feature type="region of interest" description="Disordered" evidence="5">
    <location>
        <begin position="492"/>
        <end position="532"/>
    </location>
</feature>
<gene>
    <name evidence="8" type="ORF">CCMP2556_LOCUS20158</name>
</gene>
<dbReference type="SMART" id="SM00487">
    <property type="entry name" value="DEXDc"/>
    <property type="match status" value="1"/>
</dbReference>
<sequence length="1232" mass="136675">MLDSHGVDDLPAPRAPGDTNAEVLPAKKTKAKVQKEVEEEKPMSKRKRRKLEQLAQKNASKEVRAEVLEQLKAVKLTPDQAELLKASQSTRLSKREQKAMAQRRAQLGIPLTSDMKETLRRRPRQLKPKVENDEELSEEQEQHGEKPETGNIVQLSMDAPKPQAQPKPEMKASKKLAPKKTSQVEAMATQPLQRVHVERTADIEEQRTRLPAVMMEQEFVEMLLSNDVMLVCGDTGCGKSTQVPQFLYECGICNGKDFLIGVTQPRRVAAISVSQRVGQELNESGKVGYQVRYDRSNCTEDMRIKFMTDGILLREVQADFLCRKYTAIVIDEAHERGVNCDILIGLLSRAVHQRRKAFQEAVAAGRFNKDPGTARSADEPPPPLKLVIMSATLRLCDFTENQQLFPVPPPVLRIDARTFPVTVHFERRTEEDYIKAAHRSVWKIHKDLPPGSILVFVTGRQEVHRLCRMLQQTQLLTFNSGKALEEAAAEVAEQEGKTADLDLEASDDEGNLSEPELEEGNEGKIGDAGRLKKKLKGKRKKKALDTSGDVKVEGVADSIKPGAKRKRTNEKEEATQDIPDEMPELSFAVGEEDVVVLEGEAATAAEDAKDIELRNQRKVRMSRLDKSRTAGGVFKGVGFGEGQMRVLPLYAQLSATKQLEPFKHPPENQRVVVISTNVAETSVTLPNVRYVVDCGREKRRRYKASSGASAFAIDRISKASADQRAGRAGRLGPGHSYRLYSSAAYENYFPKFAPLQMLHTPMDPVLLLLAFLGVPRLDVFPWPTPPPAEAISAAIRRLRAIGAIEDDGTRAEGSKATAAVVKCTTLGYRLAALPVAPRYARMLLAAVSTSADLKADHIIGHACAIVAALSVGNLTCWESAQEVEGAGPGGLENELVRAQREAQRRLDEATKKEAPKWSQLRDDAEGLLWLMGGYAWAARGGDEAAEAFCQKNKINPRQMAEAHSLMQQLAELLQRRLCLSSAGFELQLPLLPRPPTPRQVQLLRECIAEGLLDRVAIASPDLGHRAYICADLGRERPVYIHTASNAFRHRPHPSVLVFNEIISTHKPFMRDCINVDPLHLAKRAAAGGCPLLSLGEFIPVPGPRYLPEQDKVLAFASPSYIPLSYALPTVEVEVPANSIFRYKVFAKALLEGMVVRDLPAQDKLLAKPTLLLHAPTNPRVSALVSPLWQFKVGSRGELYSRWKHDSRFLLEGYLKWVPNTAHDDVRMAWPPM</sequence>
<name>A0ABP0LAC3_9DINO</name>
<dbReference type="SUPFAM" id="SSF52540">
    <property type="entry name" value="P-loop containing nucleoside triphosphate hydrolases"/>
    <property type="match status" value="1"/>
</dbReference>
<dbReference type="InterPro" id="IPR056371">
    <property type="entry name" value="DHX37-like_C"/>
</dbReference>
<feature type="region of interest" description="Disordered" evidence="5">
    <location>
        <begin position="1"/>
        <end position="61"/>
    </location>
</feature>
<dbReference type="InterPro" id="IPR011709">
    <property type="entry name" value="DEAD-box_helicase_OB_fold"/>
</dbReference>
<feature type="domain" description="Helicase C-terminal" evidence="7">
    <location>
        <begin position="581"/>
        <end position="773"/>
    </location>
</feature>
<evidence type="ECO:0008006" key="10">
    <source>
        <dbReference type="Google" id="ProtNLM"/>
    </source>
</evidence>
<dbReference type="InterPro" id="IPR001650">
    <property type="entry name" value="Helicase_C-like"/>
</dbReference>
<dbReference type="PANTHER" id="PTHR18934">
    <property type="entry name" value="ATP-DEPENDENT RNA HELICASE"/>
    <property type="match status" value="1"/>
</dbReference>
<accession>A0ABP0LAC3</accession>
<dbReference type="Proteomes" id="UP001642484">
    <property type="component" value="Unassembled WGS sequence"/>
</dbReference>